<dbReference type="Gramene" id="EOY25053">
    <property type="protein sequence ID" value="EOY25053"/>
    <property type="gene ID" value="TCM_016483"/>
</dbReference>
<dbReference type="HOGENOM" id="CLU_2077354_0_0_1"/>
<keyword evidence="3" id="KW-1185">Reference proteome</keyword>
<accession>A0A061G6K7</accession>
<gene>
    <name evidence="2" type="ORF">TCM_016483</name>
</gene>
<dbReference type="AlphaFoldDB" id="A0A061G6K7"/>
<proteinExistence type="predicted"/>
<evidence type="ECO:0000313" key="2">
    <source>
        <dbReference type="EMBL" id="EOY25053.1"/>
    </source>
</evidence>
<organism evidence="2 3">
    <name type="scientific">Theobroma cacao</name>
    <name type="common">Cacao</name>
    <name type="synonym">Cocoa</name>
    <dbReference type="NCBI Taxonomy" id="3641"/>
    <lineage>
        <taxon>Eukaryota</taxon>
        <taxon>Viridiplantae</taxon>
        <taxon>Streptophyta</taxon>
        <taxon>Embryophyta</taxon>
        <taxon>Tracheophyta</taxon>
        <taxon>Spermatophyta</taxon>
        <taxon>Magnoliopsida</taxon>
        <taxon>eudicotyledons</taxon>
        <taxon>Gunneridae</taxon>
        <taxon>Pentapetalae</taxon>
        <taxon>rosids</taxon>
        <taxon>malvids</taxon>
        <taxon>Malvales</taxon>
        <taxon>Malvaceae</taxon>
        <taxon>Byttnerioideae</taxon>
        <taxon>Theobroma</taxon>
    </lineage>
</organism>
<dbReference type="Proteomes" id="UP000026915">
    <property type="component" value="Chromosome 3"/>
</dbReference>
<dbReference type="InParanoid" id="A0A061G6K7"/>
<dbReference type="EMBL" id="CM001881">
    <property type="protein sequence ID" value="EOY25053.1"/>
    <property type="molecule type" value="Genomic_DNA"/>
</dbReference>
<evidence type="ECO:0000313" key="3">
    <source>
        <dbReference type="Proteomes" id="UP000026915"/>
    </source>
</evidence>
<name>A0A061G6K7_THECC</name>
<sequence>MRLKPEIIFLGVWSNNEAKSQPCRVQRLGSSPVNLVVPDFGENRKRSGKRRNGSTGKEENWRGFLTLVGPKTAADTEIIIQCPLTSKLEFRAFLTVFSFGLEDSRVIAEEEGLKVELN</sequence>
<reference evidence="2 3" key="1">
    <citation type="journal article" date="2013" name="Genome Biol.">
        <title>The genome sequence of the most widely cultivated cacao type and its use to identify candidate genes regulating pod color.</title>
        <authorList>
            <person name="Motamayor J.C."/>
            <person name="Mockaitis K."/>
            <person name="Schmutz J."/>
            <person name="Haiminen N."/>
            <person name="Iii D.L."/>
            <person name="Cornejo O."/>
            <person name="Findley S.D."/>
            <person name="Zheng P."/>
            <person name="Utro F."/>
            <person name="Royaert S."/>
            <person name="Saski C."/>
            <person name="Jenkins J."/>
            <person name="Podicheti R."/>
            <person name="Zhao M."/>
            <person name="Scheffler B.E."/>
            <person name="Stack J.C."/>
            <person name="Feltus F.A."/>
            <person name="Mustiga G.M."/>
            <person name="Amores F."/>
            <person name="Phillips W."/>
            <person name="Marelli J.P."/>
            <person name="May G.D."/>
            <person name="Shapiro H."/>
            <person name="Ma J."/>
            <person name="Bustamante C.D."/>
            <person name="Schnell R.J."/>
            <person name="Main D."/>
            <person name="Gilbert D."/>
            <person name="Parida L."/>
            <person name="Kuhn D.N."/>
        </authorList>
    </citation>
    <scope>NUCLEOTIDE SEQUENCE [LARGE SCALE GENOMIC DNA]</scope>
    <source>
        <strain evidence="3">cv. Matina 1-6</strain>
    </source>
</reference>
<protein>
    <submittedName>
        <fullName evidence="2">Uncharacterized protein</fullName>
    </submittedName>
</protein>
<feature type="region of interest" description="Disordered" evidence="1">
    <location>
        <begin position="38"/>
        <end position="58"/>
    </location>
</feature>
<evidence type="ECO:0000256" key="1">
    <source>
        <dbReference type="SAM" id="MobiDB-lite"/>
    </source>
</evidence>